<dbReference type="EMBL" id="JACIEV010000005">
    <property type="protein sequence ID" value="MBB4154240.1"/>
    <property type="molecule type" value="Genomic_DNA"/>
</dbReference>
<dbReference type="SUPFAM" id="SSF51905">
    <property type="entry name" value="FAD/NAD(P)-binding domain"/>
    <property type="match status" value="1"/>
</dbReference>
<evidence type="ECO:0000256" key="12">
    <source>
        <dbReference type="SAM" id="MobiDB-lite"/>
    </source>
</evidence>
<name>A0A840F8D6_9SPHN</name>
<dbReference type="GO" id="GO:0047151">
    <property type="term" value="F:tRNA (uracil(54)-C5)-methyltransferase activity, 5,10-methylenetetrahydrofolate-dependent"/>
    <property type="evidence" value="ECO:0007669"/>
    <property type="project" value="UniProtKB-UniRule"/>
</dbReference>
<dbReference type="PANTHER" id="PTHR11806:SF2">
    <property type="entry name" value="METHYLENETETRAHYDROFOLATE--TRNA-(URACIL-5-)-METHYLTRANSFERASE TRMFO"/>
    <property type="match status" value="1"/>
</dbReference>
<feature type="domain" description="MnmG N-terminal" evidence="13">
    <location>
        <begin position="4"/>
        <end position="368"/>
    </location>
</feature>
<comment type="catalytic activity">
    <reaction evidence="11">
        <text>uridine(54) in tRNA + (6R)-5,10-methylene-5,6,7,8-tetrahydrofolate + NADPH + H(+) = 5-methyluridine(54) in tRNA + (6S)-5,6,7,8-tetrahydrofolate + NADP(+)</text>
        <dbReference type="Rhea" id="RHEA:62372"/>
        <dbReference type="Rhea" id="RHEA-COMP:10167"/>
        <dbReference type="Rhea" id="RHEA-COMP:10193"/>
        <dbReference type="ChEBI" id="CHEBI:15378"/>
        <dbReference type="ChEBI" id="CHEBI:15636"/>
        <dbReference type="ChEBI" id="CHEBI:57453"/>
        <dbReference type="ChEBI" id="CHEBI:57783"/>
        <dbReference type="ChEBI" id="CHEBI:58349"/>
        <dbReference type="ChEBI" id="CHEBI:65315"/>
        <dbReference type="ChEBI" id="CHEBI:74447"/>
        <dbReference type="EC" id="2.1.1.74"/>
    </reaction>
</comment>
<dbReference type="GO" id="GO:0005829">
    <property type="term" value="C:cytosol"/>
    <property type="evidence" value="ECO:0007669"/>
    <property type="project" value="TreeGrafter"/>
</dbReference>
<dbReference type="Pfam" id="PF01134">
    <property type="entry name" value="GIDA"/>
    <property type="match status" value="1"/>
</dbReference>
<dbReference type="InterPro" id="IPR020595">
    <property type="entry name" value="MnmG-rel_CS"/>
</dbReference>
<dbReference type="NCBIfam" id="NF003739">
    <property type="entry name" value="PRK05335.1"/>
    <property type="match status" value="1"/>
</dbReference>
<dbReference type="RefSeq" id="WP_183984570.1">
    <property type="nucleotide sequence ID" value="NZ_JACIEV010000005.1"/>
</dbReference>
<comment type="caution">
    <text evidence="14">The sequence shown here is derived from an EMBL/GenBank/DDBJ whole genome shotgun (WGS) entry which is preliminary data.</text>
</comment>
<dbReference type="Proteomes" id="UP000529795">
    <property type="component" value="Unassembled WGS sequence"/>
</dbReference>
<keyword evidence="9 11" id="KW-0521">NADP</keyword>
<evidence type="ECO:0000259" key="13">
    <source>
        <dbReference type="Pfam" id="PF01134"/>
    </source>
</evidence>
<comment type="subcellular location">
    <subcellularLocation>
        <location evidence="11">Cytoplasm</location>
    </subcellularLocation>
</comment>
<evidence type="ECO:0000313" key="15">
    <source>
        <dbReference type="Proteomes" id="UP000529795"/>
    </source>
</evidence>
<accession>A0A840F8D6</accession>
<dbReference type="EC" id="2.1.1.74" evidence="11"/>
<evidence type="ECO:0000256" key="11">
    <source>
        <dbReference type="HAMAP-Rule" id="MF_01037"/>
    </source>
</evidence>
<keyword evidence="6 11" id="KW-0808">Transferase</keyword>
<comment type="similarity">
    <text evidence="11">Belongs to the MnmG family. TrmFO subfamily.</text>
</comment>
<comment type="function">
    <text evidence="11">Catalyzes the folate-dependent formation of 5-methyl-uridine at position 54 (M-5-U54) in all tRNAs.</text>
</comment>
<keyword evidence="7 11" id="KW-0819">tRNA processing</keyword>
<evidence type="ECO:0000256" key="3">
    <source>
        <dbReference type="ARBA" id="ARBA00022490"/>
    </source>
</evidence>
<evidence type="ECO:0000256" key="7">
    <source>
        <dbReference type="ARBA" id="ARBA00022694"/>
    </source>
</evidence>
<gene>
    <name evidence="11" type="primary">trmFO</name>
    <name evidence="14" type="ORF">GGQ80_002150</name>
</gene>
<keyword evidence="5 11" id="KW-0285">Flavoprotein</keyword>
<evidence type="ECO:0000256" key="5">
    <source>
        <dbReference type="ARBA" id="ARBA00022630"/>
    </source>
</evidence>
<evidence type="ECO:0000256" key="2">
    <source>
        <dbReference type="ARBA" id="ARBA00003717"/>
    </source>
</evidence>
<protein>
    <recommendedName>
        <fullName evidence="11">Methylenetetrahydrofolate--tRNA-(uracil-5-)-methyltransferase TrmFO</fullName>
        <ecNumber evidence="11">2.1.1.74</ecNumber>
    </recommendedName>
    <alternativeName>
        <fullName evidence="11">Folate-dependent tRNA (uracil-5-)-methyltransferase</fullName>
    </alternativeName>
    <alternativeName>
        <fullName evidence="11">Folate-dependent tRNA(M-5-U54)-methyltransferase</fullName>
    </alternativeName>
</protein>
<reference evidence="14 15" key="1">
    <citation type="submission" date="2020-08" db="EMBL/GenBank/DDBJ databases">
        <title>Genomic Encyclopedia of Type Strains, Phase IV (KMG-IV): sequencing the most valuable type-strain genomes for metagenomic binning, comparative biology and taxonomic classification.</title>
        <authorList>
            <person name="Goeker M."/>
        </authorList>
    </citation>
    <scope>NUCLEOTIDE SEQUENCE [LARGE SCALE GENOMIC DNA]</scope>
    <source>
        <strain evidence="14 15">YC6723</strain>
    </source>
</reference>
<proteinExistence type="inferred from homology"/>
<dbReference type="HAMAP" id="MF_01037">
    <property type="entry name" value="TrmFO"/>
    <property type="match status" value="1"/>
</dbReference>
<evidence type="ECO:0000256" key="8">
    <source>
        <dbReference type="ARBA" id="ARBA00022827"/>
    </source>
</evidence>
<dbReference type="GO" id="GO:0050660">
    <property type="term" value="F:flavin adenine dinucleotide binding"/>
    <property type="evidence" value="ECO:0007669"/>
    <property type="project" value="UniProtKB-UniRule"/>
</dbReference>
<keyword evidence="10 11" id="KW-0520">NAD</keyword>
<dbReference type="InterPro" id="IPR036188">
    <property type="entry name" value="FAD/NAD-bd_sf"/>
</dbReference>
<keyword evidence="4 11" id="KW-0489">Methyltransferase</keyword>
<keyword evidence="15" id="KW-1185">Reference proteome</keyword>
<evidence type="ECO:0000256" key="1">
    <source>
        <dbReference type="ARBA" id="ARBA00001974"/>
    </source>
</evidence>
<evidence type="ECO:0000256" key="10">
    <source>
        <dbReference type="ARBA" id="ARBA00023027"/>
    </source>
</evidence>
<comment type="function">
    <text evidence="2">NAD-binding protein involved in the addition of a carboxymethylaminomethyl (cmnm) group at the wobble position (U34) of certain tRNAs, forming tRNA-cmnm(5)s(2)U34.</text>
</comment>
<dbReference type="AlphaFoldDB" id="A0A840F8D6"/>
<dbReference type="NCBIfam" id="TIGR00137">
    <property type="entry name" value="gid_trmFO"/>
    <property type="match status" value="1"/>
</dbReference>
<dbReference type="Gene3D" id="3.50.50.60">
    <property type="entry name" value="FAD/NAD(P)-binding domain"/>
    <property type="match status" value="2"/>
</dbReference>
<dbReference type="InterPro" id="IPR040131">
    <property type="entry name" value="MnmG_N"/>
</dbReference>
<dbReference type="InterPro" id="IPR004417">
    <property type="entry name" value="TrmFO"/>
</dbReference>
<comment type="catalytic activity">
    <reaction evidence="11">
        <text>uridine(54) in tRNA + (6R)-5,10-methylene-5,6,7,8-tetrahydrofolate + NADH + H(+) = 5-methyluridine(54) in tRNA + (6S)-5,6,7,8-tetrahydrofolate + NAD(+)</text>
        <dbReference type="Rhea" id="RHEA:16873"/>
        <dbReference type="Rhea" id="RHEA-COMP:10167"/>
        <dbReference type="Rhea" id="RHEA-COMP:10193"/>
        <dbReference type="ChEBI" id="CHEBI:15378"/>
        <dbReference type="ChEBI" id="CHEBI:15636"/>
        <dbReference type="ChEBI" id="CHEBI:57453"/>
        <dbReference type="ChEBI" id="CHEBI:57540"/>
        <dbReference type="ChEBI" id="CHEBI:57945"/>
        <dbReference type="ChEBI" id="CHEBI:65315"/>
        <dbReference type="ChEBI" id="CHEBI:74447"/>
        <dbReference type="EC" id="2.1.1.74"/>
    </reaction>
</comment>
<dbReference type="PROSITE" id="PS01281">
    <property type="entry name" value="GIDA_2"/>
    <property type="match status" value="1"/>
</dbReference>
<dbReference type="GO" id="GO:0030488">
    <property type="term" value="P:tRNA methylation"/>
    <property type="evidence" value="ECO:0007669"/>
    <property type="project" value="TreeGrafter"/>
</dbReference>
<evidence type="ECO:0000256" key="6">
    <source>
        <dbReference type="ARBA" id="ARBA00022679"/>
    </source>
</evidence>
<evidence type="ECO:0000256" key="4">
    <source>
        <dbReference type="ARBA" id="ARBA00022603"/>
    </source>
</evidence>
<feature type="binding site" evidence="11">
    <location>
        <begin position="9"/>
        <end position="14"/>
    </location>
    <ligand>
        <name>FAD</name>
        <dbReference type="ChEBI" id="CHEBI:57692"/>
    </ligand>
</feature>
<keyword evidence="8 11" id="KW-0274">FAD</keyword>
<dbReference type="GO" id="GO:0002098">
    <property type="term" value="P:tRNA wobble uridine modification"/>
    <property type="evidence" value="ECO:0007669"/>
    <property type="project" value="TreeGrafter"/>
</dbReference>
<organism evidence="14 15">
    <name type="scientific">Sphingomonas jinjuensis</name>
    <dbReference type="NCBI Taxonomy" id="535907"/>
    <lineage>
        <taxon>Bacteria</taxon>
        <taxon>Pseudomonadati</taxon>
        <taxon>Pseudomonadota</taxon>
        <taxon>Alphaproteobacteria</taxon>
        <taxon>Sphingomonadales</taxon>
        <taxon>Sphingomonadaceae</taxon>
        <taxon>Sphingomonas</taxon>
    </lineage>
</organism>
<comment type="cofactor">
    <cofactor evidence="1 11">
        <name>FAD</name>
        <dbReference type="ChEBI" id="CHEBI:57692"/>
    </cofactor>
</comment>
<keyword evidence="3 11" id="KW-0963">Cytoplasm</keyword>
<dbReference type="InterPro" id="IPR002218">
    <property type="entry name" value="MnmG-rel"/>
</dbReference>
<dbReference type="PANTHER" id="PTHR11806">
    <property type="entry name" value="GLUCOSE INHIBITED DIVISION PROTEIN A"/>
    <property type="match status" value="1"/>
</dbReference>
<evidence type="ECO:0000256" key="9">
    <source>
        <dbReference type="ARBA" id="ARBA00022857"/>
    </source>
</evidence>
<sequence length="456" mass="49204">MTHDIHVIGGGLAGSEAAWQLAEAGYCVRLSEMRGGGTMTPAHHTDSLAELVCSNSFRSDDAESNAVGLLHQEMRTLGSLILRQGDIHRVPAGSALAMDRDGFSAGVTAALEAHPNIMIVRERIDALPDGPAIIATGPLTAPGLAQAIGAATGSDALAFFDAIAPIVYRDSIDMDIAWFQSRWNKGEGSDYINCPMTKEQYIAFHQALLDGEKTEFREWEKDTPYFEGCMPVEVMAERGVDTLRYGPMKGVGLDDPRTGRWPYAVVQLRQDNATGTLWNIVGFQTKLKHAEQVRLFRTIPGLENAEFARLGGLHRNTFIRSPELLDPTLRLKNRPNIRFAGQITGCEGYVESAAVGLLAGRFAAAELAARTLTPPPPETALGALLGHITGAAEAETYQPMNVNFGLFPPIPGRTKKADRKKMYTDRGRAALATWLSSLPTGAPTAADNSREHAASA</sequence>
<feature type="region of interest" description="Disordered" evidence="12">
    <location>
        <begin position="434"/>
        <end position="456"/>
    </location>
</feature>
<evidence type="ECO:0000313" key="14">
    <source>
        <dbReference type="EMBL" id="MBB4154240.1"/>
    </source>
</evidence>